<dbReference type="AlphaFoldDB" id="A0A248LN35"/>
<dbReference type="EMBL" id="CP022115">
    <property type="protein sequence ID" value="ASJ25776.1"/>
    <property type="molecule type" value="Genomic_DNA"/>
</dbReference>
<gene>
    <name evidence="1" type="ORF">LHGZ1_2945</name>
</gene>
<dbReference type="Proteomes" id="UP000197424">
    <property type="component" value="Chromosome"/>
</dbReference>
<reference evidence="2" key="1">
    <citation type="submission" date="2017-06" db="EMBL/GenBank/DDBJ databases">
        <title>Whole genome sequence of Laribacter hongkongensis LHGZ1.</title>
        <authorList>
            <person name="Chen D."/>
            <person name="Wu H."/>
            <person name="Chen J."/>
        </authorList>
    </citation>
    <scope>NUCLEOTIDE SEQUENCE [LARGE SCALE GENOMIC DNA]</scope>
    <source>
        <strain evidence="2">LHGZ1</strain>
    </source>
</reference>
<evidence type="ECO:0000313" key="2">
    <source>
        <dbReference type="Proteomes" id="UP000197424"/>
    </source>
</evidence>
<accession>A0A248LN35</accession>
<sequence length="39" mass="4345">MGSPEMTKPASGGFGGSETERWKWVRRYRGPGLHVLRVA</sequence>
<name>A0A248LN35_9NEIS</name>
<evidence type="ECO:0000313" key="1">
    <source>
        <dbReference type="EMBL" id="ASJ25776.1"/>
    </source>
</evidence>
<proteinExistence type="predicted"/>
<protein>
    <submittedName>
        <fullName evidence="1">Uncharacterized protein</fullName>
    </submittedName>
</protein>
<organism evidence="1 2">
    <name type="scientific">Laribacter hongkongensis</name>
    <dbReference type="NCBI Taxonomy" id="168471"/>
    <lineage>
        <taxon>Bacteria</taxon>
        <taxon>Pseudomonadati</taxon>
        <taxon>Pseudomonadota</taxon>
        <taxon>Betaproteobacteria</taxon>
        <taxon>Neisseriales</taxon>
        <taxon>Aquaspirillaceae</taxon>
        <taxon>Laribacter</taxon>
    </lineage>
</organism>